<evidence type="ECO:0000256" key="1">
    <source>
        <dbReference type="SAM" id="Phobius"/>
    </source>
</evidence>
<keyword evidence="1" id="KW-0812">Transmembrane</keyword>
<evidence type="ECO:0000313" key="3">
    <source>
        <dbReference type="Proteomes" id="UP000005268"/>
    </source>
</evidence>
<dbReference type="HOGENOM" id="CLU_3331812_0_0_6"/>
<gene>
    <name evidence="2" type="ORF">YSA_04991</name>
</gene>
<feature type="transmembrane region" description="Helical" evidence="1">
    <location>
        <begin position="16"/>
        <end position="37"/>
    </location>
</feature>
<dbReference type="AlphaFoldDB" id="I3UVE6"/>
<protein>
    <submittedName>
        <fullName evidence="2">Uncharacterized protein</fullName>
    </submittedName>
</protein>
<accession>I3UVE6</accession>
<organism evidence="2 3">
    <name type="scientific">Pseudomonas putida ND6</name>
    <dbReference type="NCBI Taxonomy" id="231023"/>
    <lineage>
        <taxon>Bacteria</taxon>
        <taxon>Pseudomonadati</taxon>
        <taxon>Pseudomonadota</taxon>
        <taxon>Gammaproteobacteria</taxon>
        <taxon>Pseudomonadales</taxon>
        <taxon>Pseudomonadaceae</taxon>
        <taxon>Pseudomonas</taxon>
    </lineage>
</organism>
<dbReference type="KEGG" id="ppi:YSA_04991"/>
<evidence type="ECO:0000313" key="2">
    <source>
        <dbReference type="EMBL" id="AFK69467.1"/>
    </source>
</evidence>
<dbReference type="Proteomes" id="UP000005268">
    <property type="component" value="Chromosome"/>
</dbReference>
<dbReference type="EMBL" id="CP003588">
    <property type="protein sequence ID" value="AFK69467.1"/>
    <property type="molecule type" value="Genomic_DNA"/>
</dbReference>
<reference evidence="2 3" key="1">
    <citation type="journal article" date="2012" name="J. Bacteriol.">
        <title>Complete Genome Sequence of the Naphthalene-Degrading Pseudomonas putida Strain ND6.</title>
        <authorList>
            <person name="Li S."/>
            <person name="Zhao H."/>
            <person name="Li Y."/>
            <person name="Niu S."/>
            <person name="Cai B."/>
        </authorList>
    </citation>
    <scope>NUCLEOTIDE SEQUENCE [LARGE SCALE GENOMIC DNA]</scope>
    <source>
        <strain evidence="2 3">ND6</strain>
    </source>
</reference>
<keyword evidence="1" id="KW-0472">Membrane</keyword>
<proteinExistence type="predicted"/>
<name>I3UVE6_PSEPU</name>
<sequence length="38" mass="4116">MVLIHVFFKLPPHPSIALQISMPAMNSLAFVFGALGYG</sequence>
<keyword evidence="1" id="KW-1133">Transmembrane helix</keyword>